<protein>
    <submittedName>
        <fullName evidence="1">Uncharacterized protein</fullName>
    </submittedName>
</protein>
<comment type="caution">
    <text evidence="1">The sequence shown here is derived from an EMBL/GenBank/DDBJ whole genome shotgun (WGS) entry which is preliminary data.</text>
</comment>
<accession>A0A926ZG54</accession>
<evidence type="ECO:0000313" key="1">
    <source>
        <dbReference type="EMBL" id="MBD2181595.1"/>
    </source>
</evidence>
<evidence type="ECO:0000313" key="2">
    <source>
        <dbReference type="Proteomes" id="UP000641646"/>
    </source>
</evidence>
<sequence>MQNSILRACMDNQVKYLDDAYAGCKVLAYYAFCWAGSPHCTVRSVWVVHQNILSLLVRLPRGAGTVKPANRRTCVWLCFHSQARELAEIGNLSSNAEIHPLYLGVNRGSRSIKL</sequence>
<dbReference type="Proteomes" id="UP000641646">
    <property type="component" value="Unassembled WGS sequence"/>
</dbReference>
<reference evidence="1" key="2">
    <citation type="submission" date="2020-08" db="EMBL/GenBank/DDBJ databases">
        <authorList>
            <person name="Chen M."/>
            <person name="Teng W."/>
            <person name="Zhao L."/>
            <person name="Hu C."/>
            <person name="Zhou Y."/>
            <person name="Han B."/>
            <person name="Song L."/>
            <person name="Shu W."/>
        </authorList>
    </citation>
    <scope>NUCLEOTIDE SEQUENCE</scope>
    <source>
        <strain evidence="1">FACHB-1375</strain>
    </source>
</reference>
<organism evidence="1 2">
    <name type="scientific">Aerosakkonema funiforme FACHB-1375</name>
    <dbReference type="NCBI Taxonomy" id="2949571"/>
    <lineage>
        <taxon>Bacteria</taxon>
        <taxon>Bacillati</taxon>
        <taxon>Cyanobacteriota</taxon>
        <taxon>Cyanophyceae</taxon>
        <taxon>Oscillatoriophycideae</taxon>
        <taxon>Aerosakkonematales</taxon>
        <taxon>Aerosakkonemataceae</taxon>
        <taxon>Aerosakkonema</taxon>
    </lineage>
</organism>
<name>A0A926ZG54_9CYAN</name>
<dbReference type="EMBL" id="JACJPW010000023">
    <property type="protein sequence ID" value="MBD2181595.1"/>
    <property type="molecule type" value="Genomic_DNA"/>
</dbReference>
<dbReference type="RefSeq" id="WP_190464404.1">
    <property type="nucleotide sequence ID" value="NZ_JACJPW010000023.1"/>
</dbReference>
<gene>
    <name evidence="1" type="ORF">H6G03_10830</name>
</gene>
<proteinExistence type="predicted"/>
<reference evidence="1" key="1">
    <citation type="journal article" date="2015" name="ISME J.">
        <title>Draft Genome Sequence of Streptomyces incarnatus NRRL8089, which Produces the Nucleoside Antibiotic Sinefungin.</title>
        <authorList>
            <person name="Oshima K."/>
            <person name="Hattori M."/>
            <person name="Shimizu H."/>
            <person name="Fukuda K."/>
            <person name="Nemoto M."/>
            <person name="Inagaki K."/>
            <person name="Tamura T."/>
        </authorList>
    </citation>
    <scope>NUCLEOTIDE SEQUENCE</scope>
    <source>
        <strain evidence="1">FACHB-1375</strain>
    </source>
</reference>
<dbReference type="AlphaFoldDB" id="A0A926ZG54"/>
<keyword evidence="2" id="KW-1185">Reference proteome</keyword>